<protein>
    <submittedName>
        <fullName evidence="2">Uncharacterized protein</fullName>
    </submittedName>
</protein>
<evidence type="ECO:0000313" key="3">
    <source>
        <dbReference type="Proteomes" id="UP000054995"/>
    </source>
</evidence>
<dbReference type="EMBL" id="JYDT01000010">
    <property type="protein sequence ID" value="KRY91930.1"/>
    <property type="molecule type" value="Genomic_DNA"/>
</dbReference>
<evidence type="ECO:0000313" key="2">
    <source>
        <dbReference type="EMBL" id="KRY91930.1"/>
    </source>
</evidence>
<comment type="caution">
    <text evidence="2">The sequence shown here is derived from an EMBL/GenBank/DDBJ whole genome shotgun (WGS) entry which is preliminary data.</text>
</comment>
<proteinExistence type="predicted"/>
<feature type="transmembrane region" description="Helical" evidence="1">
    <location>
        <begin position="12"/>
        <end position="33"/>
    </location>
</feature>
<keyword evidence="3" id="KW-1185">Reference proteome</keyword>
<gene>
    <name evidence="2" type="ORF">T4D_14835</name>
</gene>
<dbReference type="Proteomes" id="UP000054995">
    <property type="component" value="Unassembled WGS sequence"/>
</dbReference>
<reference evidence="2 3" key="1">
    <citation type="submission" date="2015-01" db="EMBL/GenBank/DDBJ databases">
        <title>Evolution of Trichinella species and genotypes.</title>
        <authorList>
            <person name="Korhonen P.K."/>
            <person name="Edoardo P."/>
            <person name="Giuseppe L.R."/>
            <person name="Gasser R.B."/>
        </authorList>
    </citation>
    <scope>NUCLEOTIDE SEQUENCE [LARGE SCALE GENOMIC DNA]</scope>
    <source>
        <strain evidence="2">ISS470</strain>
    </source>
</reference>
<sequence>MALIRLEFKNPLISFLFYKQLCFYFYLSLVLHYGRDFVGFYLQGSLAIARHSNYHQCFSIELCRKFSANATFCLSLSVVVHYDAVPSYAHDFIFTNRMGSLGNGLVSTVTFHRASAG</sequence>
<organism evidence="2 3">
    <name type="scientific">Trichinella pseudospiralis</name>
    <name type="common">Parasitic roundworm</name>
    <dbReference type="NCBI Taxonomy" id="6337"/>
    <lineage>
        <taxon>Eukaryota</taxon>
        <taxon>Metazoa</taxon>
        <taxon>Ecdysozoa</taxon>
        <taxon>Nematoda</taxon>
        <taxon>Enoplea</taxon>
        <taxon>Dorylaimia</taxon>
        <taxon>Trichinellida</taxon>
        <taxon>Trichinellidae</taxon>
        <taxon>Trichinella</taxon>
    </lineage>
</organism>
<keyword evidence="1" id="KW-0812">Transmembrane</keyword>
<evidence type="ECO:0000256" key="1">
    <source>
        <dbReference type="SAM" id="Phobius"/>
    </source>
</evidence>
<dbReference type="AlphaFoldDB" id="A0A0V1G0U0"/>
<accession>A0A0V1G0U0</accession>
<keyword evidence="1" id="KW-1133">Transmembrane helix</keyword>
<keyword evidence="1" id="KW-0472">Membrane</keyword>
<name>A0A0V1G0U0_TRIPS</name>